<feature type="chain" id="PRO_5038628297" evidence="1">
    <location>
        <begin position="22"/>
        <end position="193"/>
    </location>
</feature>
<reference evidence="2" key="2">
    <citation type="submission" date="2021-09" db="EMBL/GenBank/DDBJ databases">
        <authorList>
            <person name="Gilroy R."/>
        </authorList>
    </citation>
    <scope>NUCLEOTIDE SEQUENCE</scope>
    <source>
        <strain evidence="2">USAMLcec4-12693</strain>
    </source>
</reference>
<gene>
    <name evidence="2" type="ORF">K8V39_03285</name>
</gene>
<comment type="caution">
    <text evidence="2">The sequence shown here is derived from an EMBL/GenBank/DDBJ whole genome shotgun (WGS) entry which is preliminary data.</text>
</comment>
<organism evidence="2 3">
    <name type="scientific">Merdimonas faecis</name>
    <dbReference type="NCBI Taxonomy" id="1653435"/>
    <lineage>
        <taxon>Bacteria</taxon>
        <taxon>Bacillati</taxon>
        <taxon>Bacillota</taxon>
        <taxon>Clostridia</taxon>
        <taxon>Lachnospirales</taxon>
        <taxon>Lachnospiraceae</taxon>
        <taxon>Merdimonas</taxon>
    </lineage>
</organism>
<feature type="signal peptide" evidence="1">
    <location>
        <begin position="1"/>
        <end position="21"/>
    </location>
</feature>
<keyword evidence="1" id="KW-0732">Signal</keyword>
<accession>A0A9D2VWK0</accession>
<name>A0A9D2VWK0_9FIRM</name>
<dbReference type="AlphaFoldDB" id="A0A9D2VWK0"/>
<evidence type="ECO:0000256" key="1">
    <source>
        <dbReference type="SAM" id="SignalP"/>
    </source>
</evidence>
<reference evidence="2" key="1">
    <citation type="journal article" date="2021" name="PeerJ">
        <title>Extensive microbial diversity within the chicken gut microbiome revealed by metagenomics and culture.</title>
        <authorList>
            <person name="Gilroy R."/>
            <person name="Ravi A."/>
            <person name="Getino M."/>
            <person name="Pursley I."/>
            <person name="Horton D.L."/>
            <person name="Alikhan N.F."/>
            <person name="Baker D."/>
            <person name="Gharbi K."/>
            <person name="Hall N."/>
            <person name="Watson M."/>
            <person name="Adriaenssens E.M."/>
            <person name="Foster-Nyarko E."/>
            <person name="Jarju S."/>
            <person name="Secka A."/>
            <person name="Antonio M."/>
            <person name="Oren A."/>
            <person name="Chaudhuri R.R."/>
            <person name="La Ragione R."/>
            <person name="Hildebrand F."/>
            <person name="Pallen M.J."/>
        </authorList>
    </citation>
    <scope>NUCLEOTIDE SEQUENCE</scope>
    <source>
        <strain evidence="2">USAMLcec4-12693</strain>
    </source>
</reference>
<dbReference type="EMBL" id="DYXE01000034">
    <property type="protein sequence ID" value="HJH49269.1"/>
    <property type="molecule type" value="Genomic_DNA"/>
</dbReference>
<dbReference type="RefSeq" id="WP_141736922.1">
    <property type="nucleotide sequence ID" value="NZ_CABMJS010000006.1"/>
</dbReference>
<proteinExistence type="predicted"/>
<evidence type="ECO:0000313" key="2">
    <source>
        <dbReference type="EMBL" id="HJH49269.1"/>
    </source>
</evidence>
<dbReference type="Proteomes" id="UP000813420">
    <property type="component" value="Unassembled WGS sequence"/>
</dbReference>
<protein>
    <submittedName>
        <fullName evidence="2">Uncharacterized protein</fullName>
    </submittedName>
</protein>
<evidence type="ECO:0000313" key="3">
    <source>
        <dbReference type="Proteomes" id="UP000813420"/>
    </source>
</evidence>
<sequence length="193" mass="21763">MKRFISLILICAIAFSMAARSSVSGEKTPFHLYRFLTEIHMDTVRFSGLNLAEFLEGVEKDIVEGSDPYTVTKEGLEQYFQENFSEQSTVEYSGSFSLICKVYTDEVVKFAYDDAVKTQGEAALAMEFELTPEFGEDFTSYTDIKMGFKGALDGSLNEIHILGNEVKDRSKTQVLPTNEELLELGNEYLSKSY</sequence>